<organism evidence="1 2">
    <name type="scientific">Escherichia phage DanielBernoulli</name>
    <dbReference type="NCBI Taxonomy" id="2851972"/>
    <lineage>
        <taxon>Viruses</taxon>
        <taxon>Duplodnaviria</taxon>
        <taxon>Heunggongvirae</taxon>
        <taxon>Uroviricota</taxon>
        <taxon>Caudoviricetes</taxon>
        <taxon>Drexlerviridae</taxon>
        <taxon>Tempevirinae</taxon>
        <taxon>Tlsvirus</taxon>
        <taxon>Tlsvirus danielbernouli</taxon>
    </lineage>
</organism>
<gene>
    <name evidence="1" type="ORF">bas08_0055</name>
</gene>
<keyword evidence="2" id="KW-1185">Reference proteome</keyword>
<name>A0AAE8AYR0_9CAUD</name>
<reference evidence="1" key="1">
    <citation type="journal article" date="2021" name="PLoS Biol.">
        <title>Systematic exploration of Escherichia coli phage-host interactions with the BASEL phage collection.</title>
        <authorList>
            <person name="Maffei E."/>
            <person name="Shaidullina A."/>
            <person name="Burkolter M."/>
            <person name="Heyer Y."/>
            <person name="Estermann F."/>
            <person name="Druelle V."/>
            <person name="Sauer P."/>
            <person name="Willi L."/>
            <person name="Michaelis S."/>
            <person name="Hilbi H."/>
            <person name="Thaler D.S."/>
            <person name="Harms A."/>
        </authorList>
    </citation>
    <scope>NUCLEOTIDE SEQUENCE</scope>
    <source>
        <strain evidence="1">Bas08</strain>
    </source>
</reference>
<protein>
    <submittedName>
        <fullName evidence="1">Uncharacterized protein</fullName>
    </submittedName>
</protein>
<accession>A0AAE8AYR0</accession>
<evidence type="ECO:0000313" key="1">
    <source>
        <dbReference type="EMBL" id="QXV77430.1"/>
    </source>
</evidence>
<dbReference type="EMBL" id="MZ501059">
    <property type="protein sequence ID" value="QXV77430.1"/>
    <property type="molecule type" value="Genomic_DNA"/>
</dbReference>
<dbReference type="Proteomes" id="UP000828851">
    <property type="component" value="Segment"/>
</dbReference>
<sequence>MKNLFKNVENGCFYQIVGNKVFMLSKDVNWWRPHKKYRPADLTGYPFIAVNSTNC</sequence>
<proteinExistence type="predicted"/>
<evidence type="ECO:0000313" key="2">
    <source>
        <dbReference type="Proteomes" id="UP000828851"/>
    </source>
</evidence>